<organism evidence="1 2">
    <name type="scientific">Musa balbisiana</name>
    <name type="common">Banana</name>
    <dbReference type="NCBI Taxonomy" id="52838"/>
    <lineage>
        <taxon>Eukaryota</taxon>
        <taxon>Viridiplantae</taxon>
        <taxon>Streptophyta</taxon>
        <taxon>Embryophyta</taxon>
        <taxon>Tracheophyta</taxon>
        <taxon>Spermatophyta</taxon>
        <taxon>Magnoliopsida</taxon>
        <taxon>Liliopsida</taxon>
        <taxon>Zingiberales</taxon>
        <taxon>Musaceae</taxon>
        <taxon>Musa</taxon>
    </lineage>
</organism>
<name>A0A4S8JQE2_MUSBA</name>
<accession>A0A4S8JQE2</accession>
<evidence type="ECO:0000313" key="1">
    <source>
        <dbReference type="EMBL" id="THU63782.1"/>
    </source>
</evidence>
<evidence type="ECO:0000313" key="2">
    <source>
        <dbReference type="Proteomes" id="UP000317650"/>
    </source>
</evidence>
<dbReference type="AlphaFoldDB" id="A0A4S8JQE2"/>
<sequence>MLNLNELPGNDEGPIQYVMLTKDNKPICRTKSSNLPFDTQDFDCAQQWRTVLNDGDRRLYFHVLDGDVMILP</sequence>
<comment type="caution">
    <text evidence="1">The sequence shown here is derived from an EMBL/GenBank/DDBJ whole genome shotgun (WGS) entry which is preliminary data.</text>
</comment>
<reference evidence="1 2" key="1">
    <citation type="journal article" date="2019" name="Nat. Plants">
        <title>Genome sequencing of Musa balbisiana reveals subgenome evolution and function divergence in polyploid bananas.</title>
        <authorList>
            <person name="Yao X."/>
        </authorList>
    </citation>
    <scope>NUCLEOTIDE SEQUENCE [LARGE SCALE GENOMIC DNA]</scope>
    <source>
        <strain evidence="2">cv. DH-PKW</strain>
        <tissue evidence="1">Leaves</tissue>
    </source>
</reference>
<dbReference type="Proteomes" id="UP000317650">
    <property type="component" value="Chromosome 1"/>
</dbReference>
<gene>
    <name evidence="1" type="ORF">C4D60_Mb01t19470</name>
</gene>
<keyword evidence="2" id="KW-1185">Reference proteome</keyword>
<proteinExistence type="predicted"/>
<dbReference type="EMBL" id="PYDT01000004">
    <property type="protein sequence ID" value="THU63782.1"/>
    <property type="molecule type" value="Genomic_DNA"/>
</dbReference>
<protein>
    <submittedName>
        <fullName evidence="1">Uncharacterized protein</fullName>
    </submittedName>
</protein>